<dbReference type="SUPFAM" id="SSF50447">
    <property type="entry name" value="Translation proteins"/>
    <property type="match status" value="1"/>
</dbReference>
<dbReference type="InterPro" id="IPR018165">
    <property type="entry name" value="Ala-tRNA-synth_IIc_core"/>
</dbReference>
<evidence type="ECO:0000256" key="10">
    <source>
        <dbReference type="ARBA" id="ARBA00022884"/>
    </source>
</evidence>
<comment type="catalytic activity">
    <reaction evidence="13 14">
        <text>tRNA(Ala) + L-alanine + ATP = L-alanyl-tRNA(Ala) + AMP + diphosphate</text>
        <dbReference type="Rhea" id="RHEA:12540"/>
        <dbReference type="Rhea" id="RHEA-COMP:9657"/>
        <dbReference type="Rhea" id="RHEA-COMP:9923"/>
        <dbReference type="ChEBI" id="CHEBI:30616"/>
        <dbReference type="ChEBI" id="CHEBI:33019"/>
        <dbReference type="ChEBI" id="CHEBI:57972"/>
        <dbReference type="ChEBI" id="CHEBI:78442"/>
        <dbReference type="ChEBI" id="CHEBI:78497"/>
        <dbReference type="ChEBI" id="CHEBI:456215"/>
        <dbReference type="EC" id="6.1.1.7"/>
    </reaction>
</comment>
<dbReference type="PROSITE" id="PS50860">
    <property type="entry name" value="AA_TRNA_LIGASE_II_ALA"/>
    <property type="match status" value="1"/>
</dbReference>
<dbReference type="GO" id="GO:0006419">
    <property type="term" value="P:alanyl-tRNA aminoacylation"/>
    <property type="evidence" value="ECO:0007669"/>
    <property type="project" value="InterPro"/>
</dbReference>
<keyword evidence="17" id="KW-1185">Reference proteome</keyword>
<dbReference type="Gene3D" id="3.30.930.10">
    <property type="entry name" value="Bira Bifunctional Protein, Domain 2"/>
    <property type="match status" value="1"/>
</dbReference>
<dbReference type="CDD" id="cd00673">
    <property type="entry name" value="AlaRS_core"/>
    <property type="match status" value="1"/>
</dbReference>
<dbReference type="GO" id="GO:0000049">
    <property type="term" value="F:tRNA binding"/>
    <property type="evidence" value="ECO:0007669"/>
    <property type="project" value="UniProtKB-KW"/>
</dbReference>
<evidence type="ECO:0000256" key="14">
    <source>
        <dbReference type="HAMAP-Rule" id="MF_03133"/>
    </source>
</evidence>
<comment type="domain">
    <text evidence="14">Consists of three domains; the N-terminal catalytic domain, the editing domain and the C-terminal C-Ala domain. The editing domain removes incorrectly charged amino acids, while the C-Ala domain, along with tRNA(Ala), serves as a bridge to cooperatively bring together the editing and aminoacylation centers thus stimulating deacylation of misacylated tRNAs.</text>
</comment>
<dbReference type="FunFam" id="3.30.930.10:FF:000011">
    <property type="entry name" value="Alanine--tRNA ligase, cytoplasmic"/>
    <property type="match status" value="1"/>
</dbReference>
<dbReference type="SUPFAM" id="SSF55186">
    <property type="entry name" value="ThrRS/AlaRS common domain"/>
    <property type="match status" value="1"/>
</dbReference>
<dbReference type="FunFam" id="3.30.980.10:FF:000004">
    <property type="entry name" value="Alanine--tRNA ligase, cytoplasmic"/>
    <property type="match status" value="1"/>
</dbReference>
<dbReference type="GO" id="GO:0005739">
    <property type="term" value="C:mitochondrion"/>
    <property type="evidence" value="ECO:0007669"/>
    <property type="project" value="TreeGrafter"/>
</dbReference>
<dbReference type="InterPro" id="IPR050058">
    <property type="entry name" value="Ala-tRNA_ligase"/>
</dbReference>
<feature type="binding site" evidence="14">
    <location>
        <position position="598"/>
    </location>
    <ligand>
        <name>Zn(2+)</name>
        <dbReference type="ChEBI" id="CHEBI:29105"/>
    </ligand>
</feature>
<keyword evidence="12 14" id="KW-0030">Aminoacyl-tRNA synthetase</keyword>
<feature type="binding site" evidence="14">
    <location>
        <position position="715"/>
    </location>
    <ligand>
        <name>Zn(2+)</name>
        <dbReference type="ChEBI" id="CHEBI:29105"/>
    </ligand>
</feature>
<accession>A0A7I8W897</accession>
<dbReference type="PANTHER" id="PTHR11777">
    <property type="entry name" value="ALANYL-TRNA SYNTHETASE"/>
    <property type="match status" value="1"/>
</dbReference>
<keyword evidence="4 14" id="KW-0820">tRNA-binding</keyword>
<dbReference type="InterPro" id="IPR002318">
    <property type="entry name" value="Ala-tRNA-lgiase_IIc"/>
</dbReference>
<protein>
    <recommendedName>
        <fullName evidence="3">Alanine--tRNA ligase</fullName>
        <ecNumber evidence="2">6.1.1.7</ecNumber>
    </recommendedName>
</protein>
<dbReference type="SUPFAM" id="SSF55681">
    <property type="entry name" value="Class II aaRS and biotin synthetases"/>
    <property type="match status" value="1"/>
</dbReference>
<dbReference type="GO" id="GO:0004813">
    <property type="term" value="F:alanine-tRNA ligase activity"/>
    <property type="evidence" value="ECO:0007669"/>
    <property type="project" value="UniProtKB-UniRule"/>
</dbReference>
<comment type="subunit">
    <text evidence="14">Monomer.</text>
</comment>
<keyword evidence="9 14" id="KW-0067">ATP-binding</keyword>
<dbReference type="Pfam" id="PF07973">
    <property type="entry name" value="tRNA_SAD"/>
    <property type="match status" value="1"/>
</dbReference>
<evidence type="ECO:0000313" key="16">
    <source>
        <dbReference type="EMBL" id="CAD5124411.1"/>
    </source>
</evidence>
<sequence>MSHKLFQLHKLDAIRCFRFYSTQWSSNSIRTTFIEYFKKYDHEYVHSSSVLPRKGDGTYFVNAGMNQFKSKFLGTVQSDSYFYDMKRVVNSQKCIRVGGKHNDLDEVGQDFRHHTFFEMLGSWSFGDYFKEEACFMAWDLLTNVYKIPPNRLYVTYFGGDAEMQIPPDLHCLEIWRNLGVPEDRIIPCGKIDNFWDMGETGPCGPCTEIHYDFIPDRNASHLVNVDDRTIIELWNLVFMQYNRQKDQKIVPLPQNHVDTGMGLERITAVLQGVTSNYDTDLFVPIFKEIASKSSTSLYNGTIGKDDIGGIDTAYRIVADHLRMATVAISDGLIPDRKDLGSKLRNVIFRAVNQSSNVLNLPQGSLSSLVYVIGDILEEGFPEIKKNIKQVAEVIDNTEEDYLKKKMIGQKCLHKAIQKFKPTESKLTCKQMIDIHEGNFGFTVSSDILHDICQEFGIDCEWGKIKLQQNDIMKLKDQNVELTDDSAKYDRTLIDKFSSSIVGIYKNENFIDKIKAEDEVCGLIMDKSCFYAESGGQVADLGLIKSRKGTFKVLDVQKTHDYVLHYGKIIDGEFSVNDEVECQLDFVGKDRRNSCSRAHTATHIINFALNKALGNVHQRGSYVDEDRLSFDFYCSKRKIRSEDLEEIESITNDILSKGYNVKVLNVPFKEAFDMEGVRMLQDEDYPSTVRLVTVGKNIDCEELKNGLAEEYSVELCGGTHVENTRQIDDIVITNIEGQAQGLKRLIAVTGQAASEARINAASLLERYSKLQKFVLINKDVEAIEKERSDVLKSLFHGPTLPKITRDEVKKMLEELQHTVINKLKKEGRVTSFFKKIKDLVNAANSSEKPFAAGELEYRNARDVVKILADKEYNKPIFIFSKSKRPNNPQQCVCYVPQHHKWFTAREISHEICTAVKGEWRIPNKHDRRQLIFVLNFDTTCTDKAIEVVEEICRNKGRNIYR</sequence>
<dbReference type="NCBIfam" id="TIGR00344">
    <property type="entry name" value="alaS"/>
    <property type="match status" value="1"/>
</dbReference>
<evidence type="ECO:0000256" key="4">
    <source>
        <dbReference type="ARBA" id="ARBA00022555"/>
    </source>
</evidence>
<evidence type="ECO:0000256" key="7">
    <source>
        <dbReference type="ARBA" id="ARBA00022741"/>
    </source>
</evidence>
<dbReference type="Proteomes" id="UP000549394">
    <property type="component" value="Unassembled WGS sequence"/>
</dbReference>
<reference evidence="16 17" key="1">
    <citation type="submission" date="2020-08" db="EMBL/GenBank/DDBJ databases">
        <authorList>
            <person name="Hejnol A."/>
        </authorList>
    </citation>
    <scope>NUCLEOTIDE SEQUENCE [LARGE SCALE GENOMIC DNA]</scope>
</reference>
<evidence type="ECO:0000256" key="8">
    <source>
        <dbReference type="ARBA" id="ARBA00022833"/>
    </source>
</evidence>
<dbReference type="InterPro" id="IPR012947">
    <property type="entry name" value="tRNA_SAD"/>
</dbReference>
<name>A0A7I8W897_9ANNE</name>
<dbReference type="GO" id="GO:0008270">
    <property type="term" value="F:zinc ion binding"/>
    <property type="evidence" value="ECO:0007669"/>
    <property type="project" value="UniProtKB-UniRule"/>
</dbReference>
<feature type="binding site" evidence="14">
    <location>
        <position position="602"/>
    </location>
    <ligand>
        <name>Zn(2+)</name>
        <dbReference type="ChEBI" id="CHEBI:29105"/>
    </ligand>
</feature>
<evidence type="ECO:0000313" key="17">
    <source>
        <dbReference type="Proteomes" id="UP000549394"/>
    </source>
</evidence>
<comment type="cofactor">
    <cofactor evidence="14">
        <name>Zn(2+)</name>
        <dbReference type="ChEBI" id="CHEBI:29105"/>
    </cofactor>
    <text evidence="14">Binds 1 zinc ion per subunit.</text>
</comment>
<keyword evidence="11 14" id="KW-0648">Protein biosynthesis</keyword>
<dbReference type="Gene3D" id="3.30.980.10">
    <property type="entry name" value="Threonyl-trna Synthetase, Chain A, domain 2"/>
    <property type="match status" value="1"/>
</dbReference>
<feature type="domain" description="Alanyl-transfer RNA synthetases family profile" evidence="15">
    <location>
        <begin position="24"/>
        <end position="758"/>
    </location>
</feature>
<dbReference type="PANTHER" id="PTHR11777:SF9">
    <property type="entry name" value="ALANINE--TRNA LIGASE, CYTOPLASMIC"/>
    <property type="match status" value="1"/>
</dbReference>
<evidence type="ECO:0000256" key="11">
    <source>
        <dbReference type="ARBA" id="ARBA00022917"/>
    </source>
</evidence>
<evidence type="ECO:0000256" key="6">
    <source>
        <dbReference type="ARBA" id="ARBA00022723"/>
    </source>
</evidence>
<dbReference type="Gene3D" id="2.40.30.130">
    <property type="match status" value="1"/>
</dbReference>
<dbReference type="EMBL" id="CAJFCJ010000020">
    <property type="protein sequence ID" value="CAD5124411.1"/>
    <property type="molecule type" value="Genomic_DNA"/>
</dbReference>
<organism evidence="16 17">
    <name type="scientific">Dimorphilus gyrociliatus</name>
    <dbReference type="NCBI Taxonomy" id="2664684"/>
    <lineage>
        <taxon>Eukaryota</taxon>
        <taxon>Metazoa</taxon>
        <taxon>Spiralia</taxon>
        <taxon>Lophotrochozoa</taxon>
        <taxon>Annelida</taxon>
        <taxon>Polychaeta</taxon>
        <taxon>Polychaeta incertae sedis</taxon>
        <taxon>Dinophilidae</taxon>
        <taxon>Dimorphilus</taxon>
    </lineage>
</organism>
<evidence type="ECO:0000256" key="9">
    <source>
        <dbReference type="ARBA" id="ARBA00022840"/>
    </source>
</evidence>
<dbReference type="InterPro" id="IPR018164">
    <property type="entry name" value="Ala-tRNA-synth_IIc_N"/>
</dbReference>
<evidence type="ECO:0000256" key="3">
    <source>
        <dbReference type="ARBA" id="ARBA00017959"/>
    </source>
</evidence>
<dbReference type="SUPFAM" id="SSF101353">
    <property type="entry name" value="Putative anticodon-binding domain of alanyl-tRNA synthetase (AlaRS)"/>
    <property type="match status" value="1"/>
</dbReference>
<feature type="binding site" evidence="14">
    <location>
        <position position="719"/>
    </location>
    <ligand>
        <name>Zn(2+)</name>
        <dbReference type="ChEBI" id="CHEBI:29105"/>
    </ligand>
</feature>
<dbReference type="InterPro" id="IPR045864">
    <property type="entry name" value="aa-tRNA-synth_II/BPL/LPL"/>
</dbReference>
<dbReference type="GO" id="GO:0005524">
    <property type="term" value="F:ATP binding"/>
    <property type="evidence" value="ECO:0007669"/>
    <property type="project" value="UniProtKB-UniRule"/>
</dbReference>
<comment type="caution">
    <text evidence="16">The sequence shown here is derived from an EMBL/GenBank/DDBJ whole genome shotgun (WGS) entry which is preliminary data.</text>
</comment>
<comment type="similarity">
    <text evidence="1">Belongs to the class-II aminoacyl-tRNA synthetase family. Alax-L subfamily.</text>
</comment>
<evidence type="ECO:0000256" key="12">
    <source>
        <dbReference type="ARBA" id="ARBA00023146"/>
    </source>
</evidence>
<dbReference type="OrthoDB" id="2423964at2759"/>
<keyword evidence="10 14" id="KW-0694">RNA-binding</keyword>
<dbReference type="SMART" id="SM00863">
    <property type="entry name" value="tRNA_SAD"/>
    <property type="match status" value="1"/>
</dbReference>
<evidence type="ECO:0000256" key="2">
    <source>
        <dbReference type="ARBA" id="ARBA00013168"/>
    </source>
</evidence>
<dbReference type="AlphaFoldDB" id="A0A7I8W897"/>
<dbReference type="Pfam" id="PF01411">
    <property type="entry name" value="tRNA-synt_2c"/>
    <property type="match status" value="1"/>
</dbReference>
<dbReference type="PRINTS" id="PR00980">
    <property type="entry name" value="TRNASYNTHALA"/>
</dbReference>
<dbReference type="InterPro" id="IPR009000">
    <property type="entry name" value="Transl_B-barrel_sf"/>
</dbReference>
<dbReference type="InterPro" id="IPR018163">
    <property type="entry name" value="Thr/Ala-tRNA-synth_IIc_edit"/>
</dbReference>
<keyword evidence="6 14" id="KW-0479">Metal-binding</keyword>
<dbReference type="InterPro" id="IPR023033">
    <property type="entry name" value="Ala_tRNA_ligase_euk/bac"/>
</dbReference>
<evidence type="ECO:0000256" key="1">
    <source>
        <dbReference type="ARBA" id="ARBA00008429"/>
    </source>
</evidence>
<keyword evidence="7 14" id="KW-0547">Nucleotide-binding</keyword>
<gene>
    <name evidence="16" type="ORF">DGYR_LOCUS11954</name>
</gene>
<comment type="function">
    <text evidence="14">Catalyzes the attachment of alanine to tRNA(Ala) in a two-step reaction: alanine is first activated by ATP to form Ala-AMP and then transferred to the acceptor end of tRNA(Ala). Also edits incorrectly charged tRNA(Ala) via its editing domain.</text>
</comment>
<keyword evidence="8 14" id="KW-0862">Zinc</keyword>
<proteinExistence type="inferred from homology"/>
<keyword evidence="5 14" id="KW-0436">Ligase</keyword>
<dbReference type="HAMAP" id="MF_00036_B">
    <property type="entry name" value="Ala_tRNA_synth_B"/>
    <property type="match status" value="1"/>
</dbReference>
<evidence type="ECO:0000256" key="13">
    <source>
        <dbReference type="ARBA" id="ARBA00048300"/>
    </source>
</evidence>
<dbReference type="EC" id="6.1.1.7" evidence="2"/>
<evidence type="ECO:0000259" key="15">
    <source>
        <dbReference type="PROSITE" id="PS50860"/>
    </source>
</evidence>
<evidence type="ECO:0000256" key="5">
    <source>
        <dbReference type="ARBA" id="ARBA00022598"/>
    </source>
</evidence>
<dbReference type="GO" id="GO:0002161">
    <property type="term" value="F:aminoacyl-tRNA deacylase activity"/>
    <property type="evidence" value="ECO:0007669"/>
    <property type="project" value="TreeGrafter"/>
</dbReference>
<dbReference type="InterPro" id="IPR018162">
    <property type="entry name" value="Ala-tRNA-ligase_IIc_anticod-bd"/>
</dbReference>